<feature type="region of interest" description="Disordered" evidence="1">
    <location>
        <begin position="67"/>
        <end position="100"/>
    </location>
</feature>
<comment type="caution">
    <text evidence="2">The sequence shown here is derived from an EMBL/GenBank/DDBJ whole genome shotgun (WGS) entry which is preliminary data.</text>
</comment>
<feature type="non-terminal residue" evidence="2">
    <location>
        <position position="100"/>
    </location>
</feature>
<evidence type="ECO:0000313" key="3">
    <source>
        <dbReference type="Proteomes" id="UP001266305"/>
    </source>
</evidence>
<dbReference type="Proteomes" id="UP001266305">
    <property type="component" value="Unassembled WGS sequence"/>
</dbReference>
<sequence>MACPPRCSRTAPDKNCKLPPPSAHTGGYCPGKLSWGTLVRALGHFKLSIPQTHRNVQLLATLDPLASREPPQLLPEKHKEPEKLIWGDQEPLSKVRTGTA</sequence>
<evidence type="ECO:0000256" key="1">
    <source>
        <dbReference type="SAM" id="MobiDB-lite"/>
    </source>
</evidence>
<organism evidence="2 3">
    <name type="scientific">Saguinus oedipus</name>
    <name type="common">Cotton-top tamarin</name>
    <name type="synonym">Oedipomidas oedipus</name>
    <dbReference type="NCBI Taxonomy" id="9490"/>
    <lineage>
        <taxon>Eukaryota</taxon>
        <taxon>Metazoa</taxon>
        <taxon>Chordata</taxon>
        <taxon>Craniata</taxon>
        <taxon>Vertebrata</taxon>
        <taxon>Euteleostomi</taxon>
        <taxon>Mammalia</taxon>
        <taxon>Eutheria</taxon>
        <taxon>Euarchontoglires</taxon>
        <taxon>Primates</taxon>
        <taxon>Haplorrhini</taxon>
        <taxon>Platyrrhini</taxon>
        <taxon>Cebidae</taxon>
        <taxon>Callitrichinae</taxon>
        <taxon>Saguinus</taxon>
    </lineage>
</organism>
<protein>
    <submittedName>
        <fullName evidence="2">WD repeat-containing protein 88</fullName>
    </submittedName>
</protein>
<proteinExistence type="predicted"/>
<accession>A0ABQ9TTP4</accession>
<name>A0ABQ9TTP4_SAGOE</name>
<feature type="compositionally biased region" description="Basic and acidic residues" evidence="1">
    <location>
        <begin position="75"/>
        <end position="85"/>
    </location>
</feature>
<dbReference type="EMBL" id="JASSZA010000019">
    <property type="protein sequence ID" value="KAK2088157.1"/>
    <property type="molecule type" value="Genomic_DNA"/>
</dbReference>
<feature type="region of interest" description="Disordered" evidence="1">
    <location>
        <begin position="1"/>
        <end position="23"/>
    </location>
</feature>
<gene>
    <name evidence="2" type="primary">WDR88</name>
    <name evidence="2" type="ORF">P7K49_034064</name>
</gene>
<keyword evidence="3" id="KW-1185">Reference proteome</keyword>
<evidence type="ECO:0000313" key="2">
    <source>
        <dbReference type="EMBL" id="KAK2088157.1"/>
    </source>
</evidence>
<reference evidence="2 3" key="1">
    <citation type="submission" date="2023-05" db="EMBL/GenBank/DDBJ databases">
        <title>B98-5 Cell Line De Novo Hybrid Assembly: An Optical Mapping Approach.</title>
        <authorList>
            <person name="Kananen K."/>
            <person name="Auerbach J.A."/>
            <person name="Kautto E."/>
            <person name="Blachly J.S."/>
        </authorList>
    </citation>
    <scope>NUCLEOTIDE SEQUENCE [LARGE SCALE GENOMIC DNA]</scope>
    <source>
        <strain evidence="2">B95-8</strain>
        <tissue evidence="2">Cell line</tissue>
    </source>
</reference>